<dbReference type="PANTHER" id="PTHR22722:SF14">
    <property type="entry name" value="MEGALIN, ISOFORM A"/>
    <property type="match status" value="1"/>
</dbReference>
<evidence type="ECO:0000256" key="1">
    <source>
        <dbReference type="ARBA" id="ARBA00004167"/>
    </source>
</evidence>
<proteinExistence type="predicted"/>
<dbReference type="EMBL" id="JBAMIC010000007">
    <property type="protein sequence ID" value="KAK7106320.1"/>
    <property type="molecule type" value="Genomic_DNA"/>
</dbReference>
<dbReference type="InterPro" id="IPR051221">
    <property type="entry name" value="LDLR-related"/>
</dbReference>
<feature type="disulfide bond" evidence="9">
    <location>
        <begin position="320"/>
        <end position="335"/>
    </location>
</feature>
<keyword evidence="7" id="KW-0675">Receptor</keyword>
<dbReference type="PRINTS" id="PR00261">
    <property type="entry name" value="LDLRECEPTOR"/>
</dbReference>
<organism evidence="10 11">
    <name type="scientific">Littorina saxatilis</name>
    <dbReference type="NCBI Taxonomy" id="31220"/>
    <lineage>
        <taxon>Eukaryota</taxon>
        <taxon>Metazoa</taxon>
        <taxon>Spiralia</taxon>
        <taxon>Lophotrochozoa</taxon>
        <taxon>Mollusca</taxon>
        <taxon>Gastropoda</taxon>
        <taxon>Caenogastropoda</taxon>
        <taxon>Littorinimorpha</taxon>
        <taxon>Littorinoidea</taxon>
        <taxon>Littorinidae</taxon>
        <taxon>Littorina</taxon>
    </lineage>
</organism>
<keyword evidence="5" id="KW-0472">Membrane</keyword>
<feature type="disulfide bond" evidence="9">
    <location>
        <begin position="308"/>
        <end position="326"/>
    </location>
</feature>
<keyword evidence="2" id="KW-0812">Transmembrane</keyword>
<dbReference type="GO" id="GO:0043235">
    <property type="term" value="C:receptor complex"/>
    <property type="evidence" value="ECO:0007669"/>
    <property type="project" value="TreeGrafter"/>
</dbReference>
<dbReference type="SMART" id="SM00192">
    <property type="entry name" value="LDLa"/>
    <property type="match status" value="5"/>
</dbReference>
<evidence type="ECO:0000256" key="3">
    <source>
        <dbReference type="ARBA" id="ARBA00022737"/>
    </source>
</evidence>
<comment type="caution">
    <text evidence="9">Lacks conserved residue(s) required for the propagation of feature annotation.</text>
</comment>
<dbReference type="Proteomes" id="UP001374579">
    <property type="component" value="Unassembled WGS sequence"/>
</dbReference>
<feature type="disulfide bond" evidence="9">
    <location>
        <begin position="6"/>
        <end position="18"/>
    </location>
</feature>
<dbReference type="Gene3D" id="4.10.400.10">
    <property type="entry name" value="Low-density Lipoprotein Receptor"/>
    <property type="match status" value="5"/>
</dbReference>
<evidence type="ECO:0000313" key="10">
    <source>
        <dbReference type="EMBL" id="KAK7106320.1"/>
    </source>
</evidence>
<evidence type="ECO:0000256" key="5">
    <source>
        <dbReference type="ARBA" id="ARBA00023136"/>
    </source>
</evidence>
<dbReference type="PROSITE" id="PS01209">
    <property type="entry name" value="LDLRA_1"/>
    <property type="match status" value="2"/>
</dbReference>
<feature type="disulfide bond" evidence="9">
    <location>
        <begin position="269"/>
        <end position="287"/>
    </location>
</feature>
<evidence type="ECO:0000256" key="6">
    <source>
        <dbReference type="ARBA" id="ARBA00023157"/>
    </source>
</evidence>
<evidence type="ECO:0000256" key="8">
    <source>
        <dbReference type="ARBA" id="ARBA00023180"/>
    </source>
</evidence>
<evidence type="ECO:0000256" key="2">
    <source>
        <dbReference type="ARBA" id="ARBA00022692"/>
    </source>
</evidence>
<dbReference type="InterPro" id="IPR023415">
    <property type="entry name" value="LDLR_class-A_CS"/>
</dbReference>
<keyword evidence="8" id="KW-0325">Glycoprotein</keyword>
<dbReference type="GO" id="GO:0016324">
    <property type="term" value="C:apical plasma membrane"/>
    <property type="evidence" value="ECO:0007669"/>
    <property type="project" value="TreeGrafter"/>
</dbReference>
<comment type="subcellular location">
    <subcellularLocation>
        <location evidence="1">Membrane</location>
        <topology evidence="1">Single-pass membrane protein</topology>
    </subcellularLocation>
</comment>
<dbReference type="GO" id="GO:0006898">
    <property type="term" value="P:receptor-mediated endocytosis"/>
    <property type="evidence" value="ECO:0007669"/>
    <property type="project" value="TreeGrafter"/>
</dbReference>
<dbReference type="PROSITE" id="PS50068">
    <property type="entry name" value="LDLRA_2"/>
    <property type="match status" value="5"/>
</dbReference>
<feature type="disulfide bond" evidence="9">
    <location>
        <begin position="262"/>
        <end position="274"/>
    </location>
</feature>
<reference evidence="10 11" key="1">
    <citation type="submission" date="2024-02" db="EMBL/GenBank/DDBJ databases">
        <title>Chromosome-scale genome assembly of the rough periwinkle Littorina saxatilis.</title>
        <authorList>
            <person name="De Jode A."/>
            <person name="Faria R."/>
            <person name="Formenti G."/>
            <person name="Sims Y."/>
            <person name="Smith T.P."/>
            <person name="Tracey A."/>
            <person name="Wood J.M.D."/>
            <person name="Zagrodzka Z.B."/>
            <person name="Johannesson K."/>
            <person name="Butlin R.K."/>
            <person name="Leder E.H."/>
        </authorList>
    </citation>
    <scope>NUCLEOTIDE SEQUENCE [LARGE SCALE GENOMIC DNA]</scope>
    <source>
        <strain evidence="10">Snail1</strain>
        <tissue evidence="10">Muscle</tissue>
    </source>
</reference>
<evidence type="ECO:0000256" key="7">
    <source>
        <dbReference type="ARBA" id="ARBA00023170"/>
    </source>
</evidence>
<evidence type="ECO:0000256" key="9">
    <source>
        <dbReference type="PROSITE-ProRule" id="PRU00124"/>
    </source>
</evidence>
<gene>
    <name evidence="10" type="ORF">V1264_017586</name>
</gene>
<keyword evidence="6 9" id="KW-1015">Disulfide bond</keyword>
<keyword evidence="3" id="KW-0677">Repeat</keyword>
<dbReference type="InterPro" id="IPR002172">
    <property type="entry name" value="LDrepeatLR_classA_rpt"/>
</dbReference>
<feature type="disulfide bond" evidence="9">
    <location>
        <begin position="360"/>
        <end position="375"/>
    </location>
</feature>
<dbReference type="SUPFAM" id="SSF57424">
    <property type="entry name" value="LDL receptor-like module"/>
    <property type="match status" value="5"/>
</dbReference>
<accession>A0AAN9BIP9</accession>
<dbReference type="CDD" id="cd00112">
    <property type="entry name" value="LDLa"/>
    <property type="match status" value="5"/>
</dbReference>
<dbReference type="InterPro" id="IPR036055">
    <property type="entry name" value="LDL_receptor-like_sf"/>
</dbReference>
<keyword evidence="4" id="KW-1133">Transmembrane helix</keyword>
<protein>
    <submittedName>
        <fullName evidence="10">Uncharacterized protein</fullName>
    </submittedName>
</protein>
<dbReference type="Pfam" id="PF00057">
    <property type="entry name" value="Ldl_recept_a"/>
    <property type="match status" value="4"/>
</dbReference>
<feature type="disulfide bond" evidence="9">
    <location>
        <begin position="398"/>
        <end position="413"/>
    </location>
</feature>
<dbReference type="PANTHER" id="PTHR22722">
    <property type="entry name" value="LOW-DENSITY LIPOPROTEIN RECEPTOR-RELATED PROTEIN 2-RELATED"/>
    <property type="match status" value="1"/>
</dbReference>
<keyword evidence="11" id="KW-1185">Reference proteome</keyword>
<evidence type="ECO:0000256" key="4">
    <source>
        <dbReference type="ARBA" id="ARBA00022989"/>
    </source>
</evidence>
<dbReference type="AlphaFoldDB" id="A0AAN9BIP9"/>
<name>A0AAN9BIP9_9CAEN</name>
<sequence length="639" mass="71465">MAQGECGFVAWKCANNKCIRESSRCDGRNDGWDNCGDDSDEQNCPNNQISQCDSDGKVDLDESSPAYLTCTGITDDTVTWFINYNNGVDYYNFMGSCGWYGSWCGYIALYTVNRPNFNTSILTVKGNNRGTIAGTVKCGSARCKVRVVYKADRLSNCMASMDLTALNRKDWTVKASCDVEKMYASDGNYTCLWILTNSNGIETQEKGSLSTESFVANTTAYVRGTCSTRNLPMPTVAGTYKYDVIVNPGITRLAGPRLEIKCPTNKWRCGNNHCIWKDWRCDGEDHCGDGSDEQNCANWTCSPTWWKCGNNKCIWNADRCDGVTHCADGSDEDNCEQWTCPYNRWKCRDNTLCIWISGRCDGKYNCRDRSDEENCVSCYHRAWKCSNDTKCVTSSQRCDGNTDCADGSDEQNCDYQISQCDNDGKVDLDETCLAYLTCTGIRDNRVTWDINRDDGTNLTMGSCSWSDRRCVYNSPPYEVKRTDYSNSTLIVTCEHGKQNNRNPIAGTVICRGDHNTFSARCKVRVVYKADRLSNCTASINSTALDRKDWTVKASCDVEKMYASDGNYSCYWIVTNENGTETKEKGSLSTESFVANTTAYVRGTCSIRNLPMPTVAGTYSYDVIVNPGITRLTGTRLEIK</sequence>
<feature type="disulfide bond" evidence="9">
    <location>
        <begin position="301"/>
        <end position="313"/>
    </location>
</feature>
<evidence type="ECO:0000313" key="11">
    <source>
        <dbReference type="Proteomes" id="UP001374579"/>
    </source>
</evidence>
<dbReference type="GO" id="GO:0042562">
    <property type="term" value="F:hormone binding"/>
    <property type="evidence" value="ECO:0007669"/>
    <property type="project" value="TreeGrafter"/>
</dbReference>
<feature type="disulfide bond" evidence="9">
    <location>
        <begin position="281"/>
        <end position="296"/>
    </location>
</feature>
<comment type="caution">
    <text evidence="10">The sequence shown here is derived from an EMBL/GenBank/DDBJ whole genome shotgun (WGS) entry which is preliminary data.</text>
</comment>